<feature type="domain" description="SnoaL-like" evidence="1">
    <location>
        <begin position="9"/>
        <end position="115"/>
    </location>
</feature>
<protein>
    <submittedName>
        <fullName evidence="2">Nuclear transport factor 2 family protein</fullName>
    </submittedName>
</protein>
<evidence type="ECO:0000313" key="2">
    <source>
        <dbReference type="EMBL" id="TWW00613.1"/>
    </source>
</evidence>
<dbReference type="Pfam" id="PF12680">
    <property type="entry name" value="SnoaL_2"/>
    <property type="match status" value="1"/>
</dbReference>
<dbReference type="InterPro" id="IPR032710">
    <property type="entry name" value="NTF2-like_dom_sf"/>
</dbReference>
<evidence type="ECO:0000259" key="1">
    <source>
        <dbReference type="Pfam" id="PF12680"/>
    </source>
</evidence>
<name>A0A5C6LTT5_9BACT</name>
<dbReference type="Gene3D" id="3.10.450.50">
    <property type="match status" value="1"/>
</dbReference>
<dbReference type="OrthoDB" id="7859473at2"/>
<dbReference type="Proteomes" id="UP000318815">
    <property type="component" value="Unassembled WGS sequence"/>
</dbReference>
<dbReference type="SUPFAM" id="SSF54427">
    <property type="entry name" value="NTF2-like"/>
    <property type="match status" value="1"/>
</dbReference>
<accession>A0A5C6LTT5</accession>
<dbReference type="RefSeq" id="WP_146305198.1">
    <property type="nucleotide sequence ID" value="NZ_VOHS01000008.1"/>
</dbReference>
<dbReference type="EMBL" id="VOHS01000008">
    <property type="protein sequence ID" value="TWW00613.1"/>
    <property type="molecule type" value="Genomic_DNA"/>
</dbReference>
<organism evidence="2 3">
    <name type="scientific">Chitinophaga pinensis</name>
    <dbReference type="NCBI Taxonomy" id="79329"/>
    <lineage>
        <taxon>Bacteria</taxon>
        <taxon>Pseudomonadati</taxon>
        <taxon>Bacteroidota</taxon>
        <taxon>Chitinophagia</taxon>
        <taxon>Chitinophagales</taxon>
        <taxon>Chitinophagaceae</taxon>
        <taxon>Chitinophaga</taxon>
    </lineage>
</organism>
<dbReference type="AlphaFoldDB" id="A0A5C6LTT5"/>
<gene>
    <name evidence="2" type="ORF">FEF09_11265</name>
</gene>
<sequence>MENQAKQVVTQFLTAVQQGDNQTLAALLDPAVEWEQPGNNRFSGFKKDINEVFQMVGGMFAHTNNTLALAKVREMAVSGNSVACLIQWTAEGAAGTTLNVDNIDVYTVTGGKIVKAKIYSTDLEQEDRFWGK</sequence>
<keyword evidence="3" id="KW-1185">Reference proteome</keyword>
<dbReference type="InterPro" id="IPR037401">
    <property type="entry name" value="SnoaL-like"/>
</dbReference>
<proteinExistence type="predicted"/>
<evidence type="ECO:0000313" key="3">
    <source>
        <dbReference type="Proteomes" id="UP000318815"/>
    </source>
</evidence>
<reference evidence="2 3" key="1">
    <citation type="submission" date="2019-08" db="EMBL/GenBank/DDBJ databases">
        <title>Whole genome sequencing of chitin degrading bacteria Chitinophaga pinensis YS16.</title>
        <authorList>
            <person name="Singh R.P."/>
            <person name="Manchanda G."/>
            <person name="Maurya I.K."/>
            <person name="Joshi N.K."/>
            <person name="Srivastava A.K."/>
        </authorList>
    </citation>
    <scope>NUCLEOTIDE SEQUENCE [LARGE SCALE GENOMIC DNA]</scope>
    <source>
        <strain evidence="2 3">YS-16</strain>
    </source>
</reference>
<comment type="caution">
    <text evidence="2">The sequence shown here is derived from an EMBL/GenBank/DDBJ whole genome shotgun (WGS) entry which is preliminary data.</text>
</comment>